<keyword evidence="8" id="KW-1185">Reference proteome</keyword>
<comment type="subcellular location">
    <subcellularLocation>
        <location evidence="1">Membrane</location>
        <topology evidence="1">Multi-pass membrane protein</topology>
    </subcellularLocation>
</comment>
<feature type="transmembrane region" description="Helical" evidence="6">
    <location>
        <begin position="283"/>
        <end position="304"/>
    </location>
</feature>
<evidence type="ECO:0000256" key="6">
    <source>
        <dbReference type="SAM" id="Phobius"/>
    </source>
</evidence>
<organism evidence="7 8">
    <name type="scientific">Terfezia boudieri ATCC MYA-4762</name>
    <dbReference type="NCBI Taxonomy" id="1051890"/>
    <lineage>
        <taxon>Eukaryota</taxon>
        <taxon>Fungi</taxon>
        <taxon>Dikarya</taxon>
        <taxon>Ascomycota</taxon>
        <taxon>Pezizomycotina</taxon>
        <taxon>Pezizomycetes</taxon>
        <taxon>Pezizales</taxon>
        <taxon>Pezizaceae</taxon>
        <taxon>Terfezia</taxon>
    </lineage>
</organism>
<name>A0A3N4LQZ9_9PEZI</name>
<protein>
    <submittedName>
        <fullName evidence="7">MFS general substrate transporter</fullName>
    </submittedName>
</protein>
<proteinExistence type="predicted"/>
<accession>A0A3N4LQZ9</accession>
<evidence type="ECO:0000313" key="7">
    <source>
        <dbReference type="EMBL" id="RPB25357.1"/>
    </source>
</evidence>
<keyword evidence="3 6" id="KW-0812">Transmembrane</keyword>
<dbReference type="EMBL" id="ML121538">
    <property type="protein sequence ID" value="RPB25357.1"/>
    <property type="molecule type" value="Genomic_DNA"/>
</dbReference>
<dbReference type="PANTHER" id="PTHR43791:SF12">
    <property type="entry name" value="MAJOR FACILITATOR SUPERFAMILY (MFS) PROFILE DOMAIN-CONTAINING PROTEIN"/>
    <property type="match status" value="1"/>
</dbReference>
<dbReference type="AlphaFoldDB" id="A0A3N4LQZ9"/>
<keyword evidence="5 6" id="KW-0472">Membrane</keyword>
<feature type="transmembrane region" description="Helical" evidence="6">
    <location>
        <begin position="259"/>
        <end position="277"/>
    </location>
</feature>
<evidence type="ECO:0000313" key="8">
    <source>
        <dbReference type="Proteomes" id="UP000267821"/>
    </source>
</evidence>
<dbReference type="PANTHER" id="PTHR43791">
    <property type="entry name" value="PERMEASE-RELATED"/>
    <property type="match status" value="1"/>
</dbReference>
<keyword evidence="4 6" id="KW-1133">Transmembrane helix</keyword>
<dbReference type="GO" id="GO:0016020">
    <property type="term" value="C:membrane"/>
    <property type="evidence" value="ECO:0007669"/>
    <property type="project" value="UniProtKB-SubCell"/>
</dbReference>
<evidence type="ECO:0000256" key="5">
    <source>
        <dbReference type="ARBA" id="ARBA00023136"/>
    </source>
</evidence>
<dbReference type="GO" id="GO:0022857">
    <property type="term" value="F:transmembrane transporter activity"/>
    <property type="evidence" value="ECO:0007669"/>
    <property type="project" value="InterPro"/>
</dbReference>
<dbReference type="SUPFAM" id="SSF103473">
    <property type="entry name" value="MFS general substrate transporter"/>
    <property type="match status" value="1"/>
</dbReference>
<dbReference type="InParanoid" id="A0A3N4LQZ9"/>
<dbReference type="Pfam" id="PF07690">
    <property type="entry name" value="MFS_1"/>
    <property type="match status" value="1"/>
</dbReference>
<dbReference type="InterPro" id="IPR036259">
    <property type="entry name" value="MFS_trans_sf"/>
</dbReference>
<keyword evidence="2" id="KW-0813">Transport</keyword>
<feature type="transmembrane region" description="Helical" evidence="6">
    <location>
        <begin position="339"/>
        <end position="358"/>
    </location>
</feature>
<feature type="transmembrane region" description="Helical" evidence="6">
    <location>
        <begin position="226"/>
        <end position="247"/>
    </location>
</feature>
<sequence length="359" mass="39562">MLVRKLDWHIMLMYWLSYLDRNAIARARLNHLEKDLELSGTQYNTLCMMTWAVVSGCTAIVKDHTGFLLARLFLGVEEAPYFPGALYLLSSFLYPQGDCYRISILYKGNILATAFLGLIAAEGVMRLLEGVSTFIVAACAIWSLPDTPLTTRWLPQEERILAHERIQRDIVGHNGNKISTWGRASSSSSGLTHLGLCTNANLHLSANGFKNFFPTVVETLGFSETITLVLTCPPYLIAGIFTIPYSYSSGFFNERTVHITLSKLVAIAGFILACATLNIPTRYFAMCLFSIGTYCVSSIILSWAASILGQTSEKKAVALSIINMCANASFVYTPYLYTMAMACSAAFSAGCMVCGWTLR</sequence>
<reference evidence="7 8" key="1">
    <citation type="journal article" date="2018" name="Nat. Ecol. Evol.">
        <title>Pezizomycetes genomes reveal the molecular basis of ectomycorrhizal truffle lifestyle.</title>
        <authorList>
            <person name="Murat C."/>
            <person name="Payen T."/>
            <person name="Noel B."/>
            <person name="Kuo A."/>
            <person name="Morin E."/>
            <person name="Chen J."/>
            <person name="Kohler A."/>
            <person name="Krizsan K."/>
            <person name="Balestrini R."/>
            <person name="Da Silva C."/>
            <person name="Montanini B."/>
            <person name="Hainaut M."/>
            <person name="Levati E."/>
            <person name="Barry K.W."/>
            <person name="Belfiori B."/>
            <person name="Cichocki N."/>
            <person name="Clum A."/>
            <person name="Dockter R.B."/>
            <person name="Fauchery L."/>
            <person name="Guy J."/>
            <person name="Iotti M."/>
            <person name="Le Tacon F."/>
            <person name="Lindquist E.A."/>
            <person name="Lipzen A."/>
            <person name="Malagnac F."/>
            <person name="Mello A."/>
            <person name="Molinier V."/>
            <person name="Miyauchi S."/>
            <person name="Poulain J."/>
            <person name="Riccioni C."/>
            <person name="Rubini A."/>
            <person name="Sitrit Y."/>
            <person name="Splivallo R."/>
            <person name="Traeger S."/>
            <person name="Wang M."/>
            <person name="Zifcakova L."/>
            <person name="Wipf D."/>
            <person name="Zambonelli A."/>
            <person name="Paolocci F."/>
            <person name="Nowrousian M."/>
            <person name="Ottonello S."/>
            <person name="Baldrian P."/>
            <person name="Spatafora J.W."/>
            <person name="Henrissat B."/>
            <person name="Nagy L.G."/>
            <person name="Aury J.M."/>
            <person name="Wincker P."/>
            <person name="Grigoriev I.V."/>
            <person name="Bonfante P."/>
            <person name="Martin F.M."/>
        </authorList>
    </citation>
    <scope>NUCLEOTIDE SEQUENCE [LARGE SCALE GENOMIC DNA]</scope>
    <source>
        <strain evidence="7 8">ATCC MYA-4762</strain>
    </source>
</reference>
<evidence type="ECO:0000256" key="4">
    <source>
        <dbReference type="ARBA" id="ARBA00022989"/>
    </source>
</evidence>
<dbReference type="InterPro" id="IPR011701">
    <property type="entry name" value="MFS"/>
</dbReference>
<evidence type="ECO:0000256" key="3">
    <source>
        <dbReference type="ARBA" id="ARBA00022692"/>
    </source>
</evidence>
<dbReference type="Proteomes" id="UP000267821">
    <property type="component" value="Unassembled WGS sequence"/>
</dbReference>
<gene>
    <name evidence="7" type="ORF">L211DRAFT_856856</name>
</gene>
<dbReference type="OrthoDB" id="2250022at2759"/>
<evidence type="ECO:0000256" key="2">
    <source>
        <dbReference type="ARBA" id="ARBA00022448"/>
    </source>
</evidence>
<dbReference type="STRING" id="1051890.A0A3N4LQZ9"/>
<evidence type="ECO:0000256" key="1">
    <source>
        <dbReference type="ARBA" id="ARBA00004141"/>
    </source>
</evidence>
<dbReference type="Gene3D" id="1.20.1250.20">
    <property type="entry name" value="MFS general substrate transporter like domains"/>
    <property type="match status" value="2"/>
</dbReference>